<evidence type="ECO:0000313" key="1">
    <source>
        <dbReference type="EMBL" id="GIJ74099.1"/>
    </source>
</evidence>
<dbReference type="AlphaFoldDB" id="A0A8J4A1I2"/>
<keyword evidence="2" id="KW-1185">Reference proteome</keyword>
<evidence type="ECO:0000313" key="2">
    <source>
        <dbReference type="Proteomes" id="UP000635606"/>
    </source>
</evidence>
<dbReference type="EMBL" id="BOPH01000129">
    <property type="protein sequence ID" value="GIJ74099.1"/>
    <property type="molecule type" value="Genomic_DNA"/>
</dbReference>
<name>A0A8J4A1I2_9ACTN</name>
<comment type="caution">
    <text evidence="1">The sequence shown here is derived from an EMBL/GenBank/DDBJ whole genome shotgun (WGS) entry which is preliminary data.</text>
</comment>
<dbReference type="Proteomes" id="UP000635606">
    <property type="component" value="Unassembled WGS sequence"/>
</dbReference>
<organism evidence="1 2">
    <name type="scientific">Virgisporangium ochraceum</name>
    <dbReference type="NCBI Taxonomy" id="65505"/>
    <lineage>
        <taxon>Bacteria</taxon>
        <taxon>Bacillati</taxon>
        <taxon>Actinomycetota</taxon>
        <taxon>Actinomycetes</taxon>
        <taxon>Micromonosporales</taxon>
        <taxon>Micromonosporaceae</taxon>
        <taxon>Virgisporangium</taxon>
    </lineage>
</organism>
<protein>
    <submittedName>
        <fullName evidence="1">Uncharacterized protein</fullName>
    </submittedName>
</protein>
<proteinExistence type="predicted"/>
<reference evidence="1" key="1">
    <citation type="submission" date="2021-01" db="EMBL/GenBank/DDBJ databases">
        <title>Whole genome shotgun sequence of Virgisporangium ochraceum NBRC 16418.</title>
        <authorList>
            <person name="Komaki H."/>
            <person name="Tamura T."/>
        </authorList>
    </citation>
    <scope>NUCLEOTIDE SEQUENCE</scope>
    <source>
        <strain evidence="1">NBRC 16418</strain>
    </source>
</reference>
<accession>A0A8J4A1I2</accession>
<sequence length="118" mass="11866">MEGVEPLVLTLVGLCGFEERCAVGAEDALGEEPREGFDDQVFTDEDVGRVGGVPGLVAVVALADSAPVVGVVLAHLAAHAPPAQIADHVRAHDIGAGGDRVRIPAGAATRALAEPADG</sequence>
<gene>
    <name evidence="1" type="ORF">Voc01_090160</name>
</gene>